<dbReference type="AlphaFoldDB" id="A0A9Q1HI41"/>
<keyword evidence="12" id="KW-1185">Reference proteome</keyword>
<dbReference type="GO" id="GO:0016323">
    <property type="term" value="C:basolateral plasma membrane"/>
    <property type="evidence" value="ECO:0007669"/>
    <property type="project" value="TreeGrafter"/>
</dbReference>
<dbReference type="PROSITE" id="PS00282">
    <property type="entry name" value="KAZAL_1"/>
    <property type="match status" value="1"/>
</dbReference>
<dbReference type="Proteomes" id="UP001152320">
    <property type="component" value="Chromosome 3"/>
</dbReference>
<evidence type="ECO:0000256" key="7">
    <source>
        <dbReference type="ARBA" id="ARBA00023157"/>
    </source>
</evidence>
<evidence type="ECO:0000256" key="4">
    <source>
        <dbReference type="ARBA" id="ARBA00022692"/>
    </source>
</evidence>
<dbReference type="InterPro" id="IPR002350">
    <property type="entry name" value="Kazal_dom"/>
</dbReference>
<feature type="transmembrane region" description="Helical" evidence="8">
    <location>
        <begin position="33"/>
        <end position="57"/>
    </location>
</feature>
<organism evidence="11 12">
    <name type="scientific">Holothuria leucospilota</name>
    <name type="common">Black long sea cucumber</name>
    <name type="synonym">Mertensiothuria leucospilota</name>
    <dbReference type="NCBI Taxonomy" id="206669"/>
    <lineage>
        <taxon>Eukaryota</taxon>
        <taxon>Metazoa</taxon>
        <taxon>Echinodermata</taxon>
        <taxon>Eleutherozoa</taxon>
        <taxon>Echinozoa</taxon>
        <taxon>Holothuroidea</taxon>
        <taxon>Aspidochirotacea</taxon>
        <taxon>Aspidochirotida</taxon>
        <taxon>Holothuriidae</taxon>
        <taxon>Holothuria</taxon>
    </lineage>
</organism>
<feature type="transmembrane region" description="Helical" evidence="8">
    <location>
        <begin position="69"/>
        <end position="87"/>
    </location>
</feature>
<sequence>MTGKDRQDEDHKEEDRGTLLCWLFPRLGSPKMFAFLLFTTIVIATAPGGYIGGVASTLEKRFQLKSSEIAFLNIIFDISSLATLFFVTHYGHNRHRGRVIGVVYILAGIGALCNALPHFFYGVPKALQDKRGENSTEFLCGGLECEDDNSISLRSQTVWIAIASILASFSSATLPLAMPYIDDSVGKRSTAIYAAIILCSYSIGGVLGFFLATIALTVPAYPLHVGEPGYPSGDPDDPNYLGAWWLGYLIMGFALLIVSPMFLMFPKTLRKTDGRKKEDAEAEEASDTGEEAKEEHPERKSLIEHIKYFLWTLLQSLGRILRNPTIVLLTLSGAIQFNTFAGLQLFGAKYLEVQFYLPAAFSSVLFGILLIPSGIIGNLVGGLVTKWFGHSNLKIGYIMMVFIGLAILLDPVNLFLGCDNRLVKGVNVPYTQGFEGEITLDGTCNKDCNCDVDYEPVCANYVEIYFSPCHAGCKSSFKDAENRTVFADCACIGAGNGTAVEGICPTYPCKAWLTYFLLGLVASCIYTMFAIPGFMLGLRCVDEQDRSITLGLANFCSKVLGSIPGPIIYGAFLDFPCEVHLESKCQEGTGNCLIYDNRVLRLSYNGLTFAIHFIVAALAGGAVYTIWQKQRKNDAGLTEGDPPLEMNAKEGFENKAYELKE</sequence>
<feature type="transmembrane region" description="Helical" evidence="8">
    <location>
        <begin position="99"/>
        <end position="121"/>
    </location>
</feature>
<dbReference type="EMBL" id="JAIZAY010000003">
    <property type="protein sequence ID" value="KAJ8045751.1"/>
    <property type="molecule type" value="Genomic_DNA"/>
</dbReference>
<evidence type="ECO:0000256" key="8">
    <source>
        <dbReference type="RuleBase" id="RU362056"/>
    </source>
</evidence>
<keyword evidence="8" id="KW-0406">Ion transport</keyword>
<dbReference type="SUPFAM" id="SSF103473">
    <property type="entry name" value="MFS general substrate transporter"/>
    <property type="match status" value="1"/>
</dbReference>
<feature type="transmembrane region" description="Helical" evidence="8">
    <location>
        <begin position="190"/>
        <end position="223"/>
    </location>
</feature>
<comment type="caution">
    <text evidence="11">The sequence shown here is derived from an EMBL/GenBank/DDBJ whole genome shotgun (WGS) entry which is preliminary data.</text>
</comment>
<keyword evidence="3" id="KW-1003">Cell membrane</keyword>
<proteinExistence type="inferred from homology"/>
<feature type="transmembrane region" description="Helical" evidence="8">
    <location>
        <begin position="243"/>
        <end position="265"/>
    </location>
</feature>
<feature type="region of interest" description="Disordered" evidence="9">
    <location>
        <begin position="275"/>
        <end position="298"/>
    </location>
</feature>
<dbReference type="CDD" id="cd17336">
    <property type="entry name" value="MFS_SLCO_OATP"/>
    <property type="match status" value="1"/>
</dbReference>
<dbReference type="GO" id="GO:0015347">
    <property type="term" value="F:sodium-independent organic anion transmembrane transporter activity"/>
    <property type="evidence" value="ECO:0007669"/>
    <property type="project" value="TreeGrafter"/>
</dbReference>
<evidence type="ECO:0000256" key="5">
    <source>
        <dbReference type="ARBA" id="ARBA00022989"/>
    </source>
</evidence>
<dbReference type="Pfam" id="PF03137">
    <property type="entry name" value="OATP"/>
    <property type="match status" value="1"/>
</dbReference>
<keyword evidence="4 8" id="KW-0812">Transmembrane</keyword>
<feature type="domain" description="Kazal-like" evidence="10">
    <location>
        <begin position="438"/>
        <end position="493"/>
    </location>
</feature>
<comment type="similarity">
    <text evidence="2 8">Belongs to the organo anion transporter (TC 2.A.60) family.</text>
</comment>
<keyword evidence="7" id="KW-1015">Disulfide bond</keyword>
<dbReference type="Gene3D" id="1.20.1250.20">
    <property type="entry name" value="MFS general substrate transporter like domains"/>
    <property type="match status" value="1"/>
</dbReference>
<dbReference type="GO" id="GO:0043252">
    <property type="term" value="P:sodium-independent organic anion transport"/>
    <property type="evidence" value="ECO:0007669"/>
    <property type="project" value="TreeGrafter"/>
</dbReference>
<dbReference type="PANTHER" id="PTHR11388">
    <property type="entry name" value="ORGANIC ANION TRANSPORTER"/>
    <property type="match status" value="1"/>
</dbReference>
<dbReference type="InterPro" id="IPR036259">
    <property type="entry name" value="MFS_trans_sf"/>
</dbReference>
<dbReference type="OrthoDB" id="5062115at2759"/>
<feature type="transmembrane region" description="Helical" evidence="8">
    <location>
        <begin position="158"/>
        <end position="178"/>
    </location>
</feature>
<accession>A0A9Q1HI41</accession>
<keyword evidence="6 8" id="KW-0472">Membrane</keyword>
<reference evidence="11" key="1">
    <citation type="submission" date="2021-10" db="EMBL/GenBank/DDBJ databases">
        <title>Tropical sea cucumber genome reveals ecological adaptation and Cuvierian tubules defense mechanism.</title>
        <authorList>
            <person name="Chen T."/>
        </authorList>
    </citation>
    <scope>NUCLEOTIDE SEQUENCE</scope>
    <source>
        <strain evidence="11">Nanhai2018</strain>
        <tissue evidence="11">Muscle</tissue>
    </source>
</reference>
<dbReference type="InterPro" id="IPR004156">
    <property type="entry name" value="OATP"/>
</dbReference>
<evidence type="ECO:0000256" key="2">
    <source>
        <dbReference type="ARBA" id="ARBA00009657"/>
    </source>
</evidence>
<feature type="transmembrane region" description="Helical" evidence="8">
    <location>
        <begin position="515"/>
        <end position="538"/>
    </location>
</feature>
<evidence type="ECO:0000256" key="3">
    <source>
        <dbReference type="ARBA" id="ARBA00022475"/>
    </source>
</evidence>
<keyword evidence="5 8" id="KW-1133">Transmembrane helix</keyword>
<evidence type="ECO:0000313" key="12">
    <source>
        <dbReference type="Proteomes" id="UP001152320"/>
    </source>
</evidence>
<dbReference type="PANTHER" id="PTHR11388:SF142">
    <property type="entry name" value="SOLUTE CARRIER ORGANIC ANION TRANSPORTER FAMILY MEMBER 5A1"/>
    <property type="match status" value="1"/>
</dbReference>
<evidence type="ECO:0000313" key="11">
    <source>
        <dbReference type="EMBL" id="KAJ8045751.1"/>
    </source>
</evidence>
<feature type="transmembrane region" description="Helical" evidence="8">
    <location>
        <begin position="550"/>
        <end position="572"/>
    </location>
</feature>
<dbReference type="PROSITE" id="PS51465">
    <property type="entry name" value="KAZAL_2"/>
    <property type="match status" value="1"/>
</dbReference>
<protein>
    <recommendedName>
        <fullName evidence="8">Solute carrier organic anion transporter family member</fullName>
    </recommendedName>
</protein>
<feature type="transmembrane region" description="Helical" evidence="8">
    <location>
        <begin position="359"/>
        <end position="384"/>
    </location>
</feature>
<evidence type="ECO:0000259" key="10">
    <source>
        <dbReference type="PROSITE" id="PS51465"/>
    </source>
</evidence>
<evidence type="ECO:0000256" key="1">
    <source>
        <dbReference type="ARBA" id="ARBA00004651"/>
    </source>
</evidence>
<evidence type="ECO:0000256" key="9">
    <source>
        <dbReference type="SAM" id="MobiDB-lite"/>
    </source>
</evidence>
<dbReference type="NCBIfam" id="TIGR00805">
    <property type="entry name" value="oat"/>
    <property type="match status" value="1"/>
</dbReference>
<gene>
    <name evidence="11" type="ORF">HOLleu_08822</name>
</gene>
<feature type="transmembrane region" description="Helical" evidence="8">
    <location>
        <begin position="326"/>
        <end position="347"/>
    </location>
</feature>
<feature type="compositionally biased region" description="Acidic residues" evidence="9">
    <location>
        <begin position="280"/>
        <end position="289"/>
    </location>
</feature>
<name>A0A9Q1HI41_HOLLE</name>
<evidence type="ECO:0000256" key="6">
    <source>
        <dbReference type="ARBA" id="ARBA00023136"/>
    </source>
</evidence>
<comment type="subcellular location">
    <subcellularLocation>
        <location evidence="1 8">Cell membrane</location>
        <topology evidence="1 8">Multi-pass membrane protein</topology>
    </subcellularLocation>
</comment>
<feature type="transmembrane region" description="Helical" evidence="8">
    <location>
        <begin position="396"/>
        <end position="416"/>
    </location>
</feature>
<dbReference type="SUPFAM" id="SSF100895">
    <property type="entry name" value="Kazal-type serine protease inhibitors"/>
    <property type="match status" value="1"/>
</dbReference>
<keyword evidence="8" id="KW-0813">Transport</keyword>
<dbReference type="GO" id="GO:0006811">
    <property type="term" value="P:monoatomic ion transport"/>
    <property type="evidence" value="ECO:0007669"/>
    <property type="project" value="UniProtKB-KW"/>
</dbReference>
<dbReference type="InterPro" id="IPR036058">
    <property type="entry name" value="Kazal_dom_sf"/>
</dbReference>
<feature type="transmembrane region" description="Helical" evidence="8">
    <location>
        <begin position="607"/>
        <end position="627"/>
    </location>
</feature>